<proteinExistence type="predicted"/>
<evidence type="ECO:0000256" key="1">
    <source>
        <dbReference type="SAM" id="Phobius"/>
    </source>
</evidence>
<dbReference type="Proteomes" id="UP000294746">
    <property type="component" value="Unassembled WGS sequence"/>
</dbReference>
<reference evidence="2 3" key="1">
    <citation type="submission" date="2019-03" db="EMBL/GenBank/DDBJ databases">
        <title>Genomic Encyclopedia of Type Strains, Phase IV (KMG-IV): sequencing the most valuable type-strain genomes for metagenomic binning, comparative biology and taxonomic classification.</title>
        <authorList>
            <person name="Goeker M."/>
        </authorList>
    </citation>
    <scope>NUCLEOTIDE SEQUENCE [LARGE SCALE GENOMIC DNA]</scope>
    <source>
        <strain evidence="2 3">DSM 46831</strain>
    </source>
</reference>
<dbReference type="AlphaFoldDB" id="A0A4R2RZK3"/>
<feature type="transmembrane region" description="Helical" evidence="1">
    <location>
        <begin position="113"/>
        <end position="133"/>
    </location>
</feature>
<feature type="transmembrane region" description="Helical" evidence="1">
    <location>
        <begin position="77"/>
        <end position="101"/>
    </location>
</feature>
<dbReference type="InterPro" id="IPR009845">
    <property type="entry name" value="DUF1405"/>
</dbReference>
<dbReference type="RefSeq" id="WP_131848538.1">
    <property type="nucleotide sequence ID" value="NZ_SLXV01000013.1"/>
</dbReference>
<organism evidence="2 3">
    <name type="scientific">Baia soyae</name>
    <dbReference type="NCBI Taxonomy" id="1544746"/>
    <lineage>
        <taxon>Bacteria</taxon>
        <taxon>Bacillati</taxon>
        <taxon>Bacillota</taxon>
        <taxon>Bacilli</taxon>
        <taxon>Bacillales</taxon>
        <taxon>Thermoactinomycetaceae</taxon>
        <taxon>Baia</taxon>
    </lineage>
</organism>
<evidence type="ECO:0000313" key="2">
    <source>
        <dbReference type="EMBL" id="TCP69093.1"/>
    </source>
</evidence>
<evidence type="ECO:0000313" key="3">
    <source>
        <dbReference type="Proteomes" id="UP000294746"/>
    </source>
</evidence>
<sequence>MTPTVSYIRSVIMERWFLLSLFVINLIGTIYGYYWYKEQLAMTKWYQIPFVPDSPTASLFFTVVLFLYLIKKRSPLIEALACVTLFKYGIWAVVMIFWGAAVAPIPWTESLTWQHWMLIGSHLGMALQGALYFPYYTFQKRDILITATWTLINDYFDYQFDLHPWVVTELDRYMPSIAFFTVVLGLTSIFLAAIFMMIPSKVRLWKYETLYQK</sequence>
<feature type="transmembrane region" description="Helical" evidence="1">
    <location>
        <begin position="48"/>
        <end position="70"/>
    </location>
</feature>
<gene>
    <name evidence="2" type="ORF">EDD57_11315</name>
</gene>
<keyword evidence="1" id="KW-0812">Transmembrane</keyword>
<protein>
    <submittedName>
        <fullName evidence="2">Putative membrane protein YpjA</fullName>
    </submittedName>
</protein>
<dbReference type="Pfam" id="PF07187">
    <property type="entry name" value="DUF1405"/>
    <property type="match status" value="1"/>
</dbReference>
<keyword evidence="3" id="KW-1185">Reference proteome</keyword>
<dbReference type="PANTHER" id="PTHR40042:SF1">
    <property type="entry name" value="DUF1405 DOMAIN-CONTAINING PROTEIN"/>
    <property type="match status" value="1"/>
</dbReference>
<dbReference type="OrthoDB" id="152213at2"/>
<dbReference type="EMBL" id="SLXV01000013">
    <property type="protein sequence ID" value="TCP69093.1"/>
    <property type="molecule type" value="Genomic_DNA"/>
</dbReference>
<dbReference type="PANTHER" id="PTHR40042">
    <property type="entry name" value="HYPOTHETICAL MEMBRANE SPANNING PROTEIN"/>
    <property type="match status" value="1"/>
</dbReference>
<accession>A0A4R2RZK3</accession>
<feature type="transmembrane region" description="Helical" evidence="1">
    <location>
        <begin position="16"/>
        <end position="36"/>
    </location>
</feature>
<feature type="transmembrane region" description="Helical" evidence="1">
    <location>
        <begin position="177"/>
        <end position="198"/>
    </location>
</feature>
<name>A0A4R2RZK3_9BACL</name>
<keyword evidence="1" id="KW-1133">Transmembrane helix</keyword>
<comment type="caution">
    <text evidence="2">The sequence shown here is derived from an EMBL/GenBank/DDBJ whole genome shotgun (WGS) entry which is preliminary data.</text>
</comment>
<keyword evidence="1" id="KW-0472">Membrane</keyword>